<accession>A0AAN6UAD5</accession>
<dbReference type="PANTHER" id="PTHR10622">
    <property type="entry name" value="HET DOMAIN-CONTAINING PROTEIN"/>
    <property type="match status" value="1"/>
</dbReference>
<proteinExistence type="predicted"/>
<dbReference type="Proteomes" id="UP001302602">
    <property type="component" value="Unassembled WGS sequence"/>
</dbReference>
<dbReference type="Pfam" id="PF26640">
    <property type="entry name" value="DUF8212"/>
    <property type="match status" value="1"/>
</dbReference>
<dbReference type="InterPro" id="IPR010730">
    <property type="entry name" value="HET"/>
</dbReference>
<dbReference type="EMBL" id="MU853223">
    <property type="protein sequence ID" value="KAK4129154.1"/>
    <property type="molecule type" value="Genomic_DNA"/>
</dbReference>
<feature type="domain" description="Heterokaryon incompatibility" evidence="1">
    <location>
        <begin position="23"/>
        <end position="111"/>
    </location>
</feature>
<organism evidence="3 4">
    <name type="scientific">Parathielavia appendiculata</name>
    <dbReference type="NCBI Taxonomy" id="2587402"/>
    <lineage>
        <taxon>Eukaryota</taxon>
        <taxon>Fungi</taxon>
        <taxon>Dikarya</taxon>
        <taxon>Ascomycota</taxon>
        <taxon>Pezizomycotina</taxon>
        <taxon>Sordariomycetes</taxon>
        <taxon>Sordariomycetidae</taxon>
        <taxon>Sordariales</taxon>
        <taxon>Chaetomiaceae</taxon>
        <taxon>Parathielavia</taxon>
    </lineage>
</organism>
<dbReference type="InterPro" id="IPR058525">
    <property type="entry name" value="DUF8212"/>
</dbReference>
<evidence type="ECO:0000259" key="1">
    <source>
        <dbReference type="Pfam" id="PF06985"/>
    </source>
</evidence>
<dbReference type="Pfam" id="PF06985">
    <property type="entry name" value="HET"/>
    <property type="match status" value="1"/>
</dbReference>
<feature type="non-terminal residue" evidence="3">
    <location>
        <position position="249"/>
    </location>
</feature>
<reference evidence="3" key="2">
    <citation type="submission" date="2023-05" db="EMBL/GenBank/DDBJ databases">
        <authorList>
            <consortium name="Lawrence Berkeley National Laboratory"/>
            <person name="Steindorff A."/>
            <person name="Hensen N."/>
            <person name="Bonometti L."/>
            <person name="Westerberg I."/>
            <person name="Brannstrom I.O."/>
            <person name="Guillou S."/>
            <person name="Cros-Aarteil S."/>
            <person name="Calhoun S."/>
            <person name="Haridas S."/>
            <person name="Kuo A."/>
            <person name="Mondo S."/>
            <person name="Pangilinan J."/>
            <person name="Riley R."/>
            <person name="Labutti K."/>
            <person name="Andreopoulos B."/>
            <person name="Lipzen A."/>
            <person name="Chen C."/>
            <person name="Yanf M."/>
            <person name="Daum C."/>
            <person name="Ng V."/>
            <person name="Clum A."/>
            <person name="Ohm R."/>
            <person name="Martin F."/>
            <person name="Silar P."/>
            <person name="Natvig D."/>
            <person name="Lalanne C."/>
            <person name="Gautier V."/>
            <person name="Ament-Velasquez S.L."/>
            <person name="Kruys A."/>
            <person name="Hutchinson M.I."/>
            <person name="Powell A.J."/>
            <person name="Barry K."/>
            <person name="Miller A.N."/>
            <person name="Grigoriev I.V."/>
            <person name="Debuchy R."/>
            <person name="Gladieux P."/>
            <person name="Thoren M.H."/>
            <person name="Johannesson H."/>
        </authorList>
    </citation>
    <scope>NUCLEOTIDE SEQUENCE</scope>
    <source>
        <strain evidence="3">CBS 731.68</strain>
    </source>
</reference>
<sequence length="249" mass="28730">MRLINVHTRKINDFLSDTDVQRYAILSHTWGLEEVSFEEYQCLPKETLMAKKGYAKIDYCCLQASADGLDWAWVDTCCIDKRSSAELSEAINSMFRWYRQSAVCYAYLADVYEADPANVKIDVALARARWFTRGWTLQELLAPPEMELYAHGWKRIGTRTDICGSLSKITGIEVKYLCGLAPLEEASVAKRMYWAARRETTRTEDIAYCLLGLFDVNMPLLYGEGRKAFRRLQEEIMKTNPTDHTLFAW</sequence>
<keyword evidence="4" id="KW-1185">Reference proteome</keyword>
<evidence type="ECO:0000259" key="2">
    <source>
        <dbReference type="Pfam" id="PF26640"/>
    </source>
</evidence>
<comment type="caution">
    <text evidence="3">The sequence shown here is derived from an EMBL/GenBank/DDBJ whole genome shotgun (WGS) entry which is preliminary data.</text>
</comment>
<evidence type="ECO:0000313" key="3">
    <source>
        <dbReference type="EMBL" id="KAK4129154.1"/>
    </source>
</evidence>
<dbReference type="AlphaFoldDB" id="A0AAN6UAD5"/>
<gene>
    <name evidence="3" type="ORF">N657DRAFT_561527</name>
</gene>
<dbReference type="GeneID" id="87824835"/>
<dbReference type="PANTHER" id="PTHR10622:SF10">
    <property type="entry name" value="HET DOMAIN-CONTAINING PROTEIN"/>
    <property type="match status" value="1"/>
</dbReference>
<evidence type="ECO:0000313" key="4">
    <source>
        <dbReference type="Proteomes" id="UP001302602"/>
    </source>
</evidence>
<name>A0AAN6UAD5_9PEZI</name>
<protein>
    <submittedName>
        <fullName evidence="3">HET-domain-containing protein</fullName>
    </submittedName>
</protein>
<feature type="domain" description="DUF8212" evidence="2">
    <location>
        <begin position="227"/>
        <end position="249"/>
    </location>
</feature>
<dbReference type="RefSeq" id="XP_062652925.1">
    <property type="nucleotide sequence ID" value="XM_062788065.1"/>
</dbReference>
<reference evidence="3" key="1">
    <citation type="journal article" date="2023" name="Mol. Phylogenet. Evol.">
        <title>Genome-scale phylogeny and comparative genomics of the fungal order Sordariales.</title>
        <authorList>
            <person name="Hensen N."/>
            <person name="Bonometti L."/>
            <person name="Westerberg I."/>
            <person name="Brannstrom I.O."/>
            <person name="Guillou S."/>
            <person name="Cros-Aarteil S."/>
            <person name="Calhoun S."/>
            <person name="Haridas S."/>
            <person name="Kuo A."/>
            <person name="Mondo S."/>
            <person name="Pangilinan J."/>
            <person name="Riley R."/>
            <person name="LaButti K."/>
            <person name="Andreopoulos B."/>
            <person name="Lipzen A."/>
            <person name="Chen C."/>
            <person name="Yan M."/>
            <person name="Daum C."/>
            <person name="Ng V."/>
            <person name="Clum A."/>
            <person name="Steindorff A."/>
            <person name="Ohm R.A."/>
            <person name="Martin F."/>
            <person name="Silar P."/>
            <person name="Natvig D.O."/>
            <person name="Lalanne C."/>
            <person name="Gautier V."/>
            <person name="Ament-Velasquez S.L."/>
            <person name="Kruys A."/>
            <person name="Hutchinson M.I."/>
            <person name="Powell A.J."/>
            <person name="Barry K."/>
            <person name="Miller A.N."/>
            <person name="Grigoriev I.V."/>
            <person name="Debuchy R."/>
            <person name="Gladieux P."/>
            <person name="Hiltunen Thoren M."/>
            <person name="Johannesson H."/>
        </authorList>
    </citation>
    <scope>NUCLEOTIDE SEQUENCE</scope>
    <source>
        <strain evidence="3">CBS 731.68</strain>
    </source>
</reference>